<evidence type="ECO:0000256" key="1">
    <source>
        <dbReference type="ARBA" id="ARBA00004651"/>
    </source>
</evidence>
<dbReference type="InterPro" id="IPR036259">
    <property type="entry name" value="MFS_trans_sf"/>
</dbReference>
<feature type="transmembrane region" description="Helical" evidence="7">
    <location>
        <begin position="288"/>
        <end position="306"/>
    </location>
</feature>
<evidence type="ECO:0000256" key="5">
    <source>
        <dbReference type="ARBA" id="ARBA00022989"/>
    </source>
</evidence>
<dbReference type="SUPFAM" id="SSF103473">
    <property type="entry name" value="MFS general substrate transporter"/>
    <property type="match status" value="1"/>
</dbReference>
<dbReference type="PANTHER" id="PTHR23513:SF9">
    <property type="entry name" value="ENTEROBACTIN EXPORTER ENTS"/>
    <property type="match status" value="1"/>
</dbReference>
<feature type="transmembrane region" description="Helical" evidence="7">
    <location>
        <begin position="225"/>
        <end position="250"/>
    </location>
</feature>
<feature type="transmembrane region" description="Helical" evidence="7">
    <location>
        <begin position="149"/>
        <end position="171"/>
    </location>
</feature>
<evidence type="ECO:0000313" key="10">
    <source>
        <dbReference type="Proteomes" id="UP000199071"/>
    </source>
</evidence>
<feature type="transmembrane region" description="Helical" evidence="7">
    <location>
        <begin position="111"/>
        <end position="128"/>
    </location>
</feature>
<dbReference type="AlphaFoldDB" id="A0A1G6BJ59"/>
<evidence type="ECO:0000256" key="7">
    <source>
        <dbReference type="SAM" id="Phobius"/>
    </source>
</evidence>
<keyword evidence="2" id="KW-0813">Transport</keyword>
<keyword evidence="4 7" id="KW-0812">Transmembrane</keyword>
<accession>A0A1G6BJ59</accession>
<evidence type="ECO:0000256" key="4">
    <source>
        <dbReference type="ARBA" id="ARBA00022692"/>
    </source>
</evidence>
<name>A0A1G6BJ59_9HYPH</name>
<feature type="transmembrane region" description="Helical" evidence="7">
    <location>
        <begin position="177"/>
        <end position="196"/>
    </location>
</feature>
<dbReference type="CDD" id="cd06173">
    <property type="entry name" value="MFS_MefA_like"/>
    <property type="match status" value="1"/>
</dbReference>
<dbReference type="STRING" id="665467.SAMN02982931_01515"/>
<reference evidence="9 10" key="1">
    <citation type="submission" date="2016-10" db="EMBL/GenBank/DDBJ databases">
        <authorList>
            <person name="de Groot N.N."/>
        </authorList>
    </citation>
    <scope>NUCLEOTIDE SEQUENCE [LARGE SCALE GENOMIC DNA]</scope>
    <source>
        <strain evidence="9 10">ATCC 35022</strain>
    </source>
</reference>
<keyword evidence="6 7" id="KW-0472">Membrane</keyword>
<keyword evidence="10" id="KW-1185">Reference proteome</keyword>
<feature type="transmembrane region" description="Helical" evidence="7">
    <location>
        <begin position="55"/>
        <end position="77"/>
    </location>
</feature>
<dbReference type="Gene3D" id="1.20.1250.20">
    <property type="entry name" value="MFS general substrate transporter like domains"/>
    <property type="match status" value="1"/>
</dbReference>
<dbReference type="PROSITE" id="PS50850">
    <property type="entry name" value="MFS"/>
    <property type="match status" value="1"/>
</dbReference>
<organism evidence="9 10">
    <name type="scientific">Bauldia litoralis</name>
    <dbReference type="NCBI Taxonomy" id="665467"/>
    <lineage>
        <taxon>Bacteria</taxon>
        <taxon>Pseudomonadati</taxon>
        <taxon>Pseudomonadota</taxon>
        <taxon>Alphaproteobacteria</taxon>
        <taxon>Hyphomicrobiales</taxon>
        <taxon>Kaistiaceae</taxon>
        <taxon>Bauldia</taxon>
    </lineage>
</organism>
<evidence type="ECO:0000256" key="3">
    <source>
        <dbReference type="ARBA" id="ARBA00022475"/>
    </source>
</evidence>
<dbReference type="GO" id="GO:0022857">
    <property type="term" value="F:transmembrane transporter activity"/>
    <property type="evidence" value="ECO:0007669"/>
    <property type="project" value="InterPro"/>
</dbReference>
<feature type="transmembrane region" description="Helical" evidence="7">
    <location>
        <begin position="371"/>
        <end position="398"/>
    </location>
</feature>
<evidence type="ECO:0000313" key="9">
    <source>
        <dbReference type="EMBL" id="SDB20623.1"/>
    </source>
</evidence>
<feature type="transmembrane region" description="Helical" evidence="7">
    <location>
        <begin position="84"/>
        <end position="105"/>
    </location>
</feature>
<feature type="transmembrane region" description="Helical" evidence="7">
    <location>
        <begin position="262"/>
        <end position="281"/>
    </location>
</feature>
<dbReference type="EMBL" id="FMXQ01000003">
    <property type="protein sequence ID" value="SDB20623.1"/>
    <property type="molecule type" value="Genomic_DNA"/>
</dbReference>
<gene>
    <name evidence="9" type="ORF">SAMN02982931_01515</name>
</gene>
<dbReference type="Proteomes" id="UP000199071">
    <property type="component" value="Unassembled WGS sequence"/>
</dbReference>
<evidence type="ECO:0000256" key="6">
    <source>
        <dbReference type="ARBA" id="ARBA00023136"/>
    </source>
</evidence>
<dbReference type="InterPro" id="IPR010290">
    <property type="entry name" value="TM_effector"/>
</dbReference>
<dbReference type="OrthoDB" id="7283966at2"/>
<keyword evidence="5 7" id="KW-1133">Transmembrane helix</keyword>
<protein>
    <submittedName>
        <fullName evidence="9">Transmembrane secretion effector</fullName>
    </submittedName>
</protein>
<dbReference type="GO" id="GO:0005886">
    <property type="term" value="C:plasma membrane"/>
    <property type="evidence" value="ECO:0007669"/>
    <property type="project" value="UniProtKB-SubCell"/>
</dbReference>
<dbReference type="Pfam" id="PF05977">
    <property type="entry name" value="MFS_3"/>
    <property type="match status" value="1"/>
</dbReference>
<dbReference type="InterPro" id="IPR020846">
    <property type="entry name" value="MFS_dom"/>
</dbReference>
<feature type="domain" description="Major facilitator superfamily (MFS) profile" evidence="8">
    <location>
        <begin position="19"/>
        <end position="403"/>
    </location>
</feature>
<feature type="transmembrane region" description="Helical" evidence="7">
    <location>
        <begin position="24"/>
        <end position="43"/>
    </location>
</feature>
<evidence type="ECO:0000259" key="8">
    <source>
        <dbReference type="PROSITE" id="PS50850"/>
    </source>
</evidence>
<keyword evidence="3" id="KW-1003">Cell membrane</keyword>
<evidence type="ECO:0000256" key="2">
    <source>
        <dbReference type="ARBA" id="ARBA00022448"/>
    </source>
</evidence>
<sequence length="412" mass="43412">MDADASSPQSAWSALRHRGFARFWASRFFTTFATQIVSVAVGWQVYDLTRDPFDLGLVGLVQFAPSLLLVLVTGAVSDRFNRRMIVAICQIVEASCAAALLILVLADDINVTAIFIALAVFGVARAFMNPASQSLIPNLVPAKSLASAIALSASSWQIAVIGGPVAGGLLYGLGPDIAYGVALVLFAFAAVIIALVPRPPQKTVPEPANWNSVVAGFRYVWHEKIVLGAISLDLFAVLLGGAVALLPAYARDILDVGPWGLGLLRSAPGFGAMVVALYLAFRPIRDHAGLIMFACVALFGLFTLIFGVSTAVWLSVAALGLAGAADMVSVYIRETLIQLWTPDAVRGRVNAVNMVFVGASNELGEFRAGSVAALIGVVPAVVIGGVGTIVVAGLWMMWFPALRKARHLSGRV</sequence>
<dbReference type="PANTHER" id="PTHR23513">
    <property type="entry name" value="INTEGRAL MEMBRANE EFFLUX PROTEIN-RELATED"/>
    <property type="match status" value="1"/>
</dbReference>
<dbReference type="RefSeq" id="WP_090875815.1">
    <property type="nucleotide sequence ID" value="NZ_FMXQ01000003.1"/>
</dbReference>
<proteinExistence type="predicted"/>
<comment type="subcellular location">
    <subcellularLocation>
        <location evidence="1">Cell membrane</location>
        <topology evidence="1">Multi-pass membrane protein</topology>
    </subcellularLocation>
</comment>